<evidence type="ECO:0000256" key="6">
    <source>
        <dbReference type="PIRNR" id="PIRNR001123"/>
    </source>
</evidence>
<dbReference type="GO" id="GO:0006508">
    <property type="term" value="P:proteolysis"/>
    <property type="evidence" value="ECO:0007669"/>
    <property type="project" value="UniProtKB-KW"/>
</dbReference>
<feature type="binding site" evidence="8">
    <location>
        <position position="177"/>
    </location>
    <ligand>
        <name>Zn(2+)</name>
        <dbReference type="ChEBI" id="CHEBI:29105"/>
        <label>1</label>
    </ligand>
</feature>
<feature type="binding site" evidence="8">
    <location>
        <position position="65"/>
    </location>
    <ligand>
        <name>Zn(2+)</name>
        <dbReference type="ChEBI" id="CHEBI:29105"/>
        <label>1</label>
    </ligand>
</feature>
<protein>
    <submittedName>
        <fullName evidence="9">Endoglucanase</fullName>
    </submittedName>
</protein>
<sequence length="343" mass="37519">MDYAPNLDFLERLLLAVGPSGFEEEAAQAFLEEARTFAEAERDRHGNVYARIHPGGRPKVLLLGHLDEIGVIVSHVEEKGFLRLKPLGGWDPQVLVGQRLRFLGKRGHVLGVVGRKAIHVLKEEERRKAVELSELFADIGARSREEALEHLEVGAVGVLDQAPQWLLGERLVSKALDNRLGAFVVLEALRLLKGKTPAEVVAVGTVQEEIGAYGARTAAFRENPDLAVVVDVHHDSATPGMEKAQVGEAELGRGVVLDIGPFVDKEVFRALRRAAEREGLPYVLHAHGRWSGTDADEVAKVREGIPTGIVSIPLRYMHSPVEMVDLGDVERAVRLLAAFVEGV</sequence>
<evidence type="ECO:0000256" key="5">
    <source>
        <dbReference type="ARBA" id="ARBA00022801"/>
    </source>
</evidence>
<dbReference type="InterPro" id="IPR023367">
    <property type="entry name" value="Peptidase_M42_dom2"/>
</dbReference>
<evidence type="ECO:0000256" key="8">
    <source>
        <dbReference type="PIRSR" id="PIRSR001123-2"/>
    </source>
</evidence>
<dbReference type="PANTHER" id="PTHR32481:SF20">
    <property type="entry name" value="AMINOPEPTIDASE YSDC"/>
    <property type="match status" value="1"/>
</dbReference>
<feature type="binding site" evidence="8">
    <location>
        <position position="231"/>
    </location>
    <ligand>
        <name>Zn(2+)</name>
        <dbReference type="ChEBI" id="CHEBI:29105"/>
        <label>1</label>
    </ligand>
</feature>
<dbReference type="STRING" id="482827.SAMN04488243_11555"/>
<dbReference type="Gene3D" id="2.40.30.40">
    <property type="entry name" value="Peptidase M42, domain 2"/>
    <property type="match status" value="1"/>
</dbReference>
<evidence type="ECO:0000256" key="3">
    <source>
        <dbReference type="ARBA" id="ARBA00022670"/>
    </source>
</evidence>
<evidence type="ECO:0000313" key="9">
    <source>
        <dbReference type="EMBL" id="SDE91076.1"/>
    </source>
</evidence>
<dbReference type="AlphaFoldDB" id="A0A1G7GSH5"/>
<proteinExistence type="inferred from homology"/>
<feature type="binding site" evidence="8">
    <location>
        <position position="209"/>
    </location>
    <ligand>
        <name>Zn(2+)</name>
        <dbReference type="ChEBI" id="CHEBI:29105"/>
        <label>2</label>
    </ligand>
</feature>
<dbReference type="GO" id="GO:0046872">
    <property type="term" value="F:metal ion binding"/>
    <property type="evidence" value="ECO:0007669"/>
    <property type="project" value="UniProtKB-UniRule"/>
</dbReference>
<keyword evidence="3" id="KW-0645">Protease</keyword>
<keyword evidence="10" id="KW-1185">Reference proteome</keyword>
<dbReference type="EMBL" id="FNBC01000015">
    <property type="protein sequence ID" value="SDE91076.1"/>
    <property type="molecule type" value="Genomic_DNA"/>
</dbReference>
<reference evidence="10" key="1">
    <citation type="submission" date="2016-10" db="EMBL/GenBank/DDBJ databases">
        <authorList>
            <person name="Varghese N."/>
            <person name="Submissions S."/>
        </authorList>
    </citation>
    <scope>NUCLEOTIDE SEQUENCE [LARGE SCALE GENOMIC DNA]</scope>
    <source>
        <strain evidence="10">CGMCC 1.6992</strain>
    </source>
</reference>
<accession>A0A1G7GSH5</accession>
<dbReference type="InterPro" id="IPR051464">
    <property type="entry name" value="Peptidase_M42_aminopept"/>
</dbReference>
<dbReference type="InterPro" id="IPR008007">
    <property type="entry name" value="Peptidase_M42"/>
</dbReference>
<feature type="binding site" evidence="8">
    <location>
        <position position="318"/>
    </location>
    <ligand>
        <name>Zn(2+)</name>
        <dbReference type="ChEBI" id="CHEBI:29105"/>
        <label>2</label>
    </ligand>
</feature>
<evidence type="ECO:0000256" key="4">
    <source>
        <dbReference type="ARBA" id="ARBA00022723"/>
    </source>
</evidence>
<dbReference type="OrthoDB" id="9772053at2"/>
<evidence type="ECO:0000256" key="1">
    <source>
        <dbReference type="ARBA" id="ARBA00006272"/>
    </source>
</evidence>
<dbReference type="CDD" id="cd05656">
    <property type="entry name" value="M42_Frv"/>
    <property type="match status" value="1"/>
</dbReference>
<feature type="active site" description="Proton acceptor" evidence="7">
    <location>
        <position position="208"/>
    </location>
</feature>
<gene>
    <name evidence="9" type="ORF">SAMN04488243_11555</name>
</gene>
<dbReference type="SUPFAM" id="SSF101821">
    <property type="entry name" value="Aminopeptidase/glucanase lid domain"/>
    <property type="match status" value="1"/>
</dbReference>
<keyword evidence="4 8" id="KW-0479">Metal-binding</keyword>
<keyword evidence="5" id="KW-0378">Hydrolase</keyword>
<evidence type="ECO:0000256" key="2">
    <source>
        <dbReference type="ARBA" id="ARBA00022438"/>
    </source>
</evidence>
<name>A0A1G7GSH5_9DEIN</name>
<dbReference type="Proteomes" id="UP000199446">
    <property type="component" value="Unassembled WGS sequence"/>
</dbReference>
<dbReference type="Pfam" id="PF05343">
    <property type="entry name" value="Peptidase_M42"/>
    <property type="match status" value="1"/>
</dbReference>
<comment type="similarity">
    <text evidence="1 6">Belongs to the peptidase M42 family.</text>
</comment>
<keyword evidence="2" id="KW-0031">Aminopeptidase</keyword>
<dbReference type="GO" id="GO:0004177">
    <property type="term" value="F:aminopeptidase activity"/>
    <property type="evidence" value="ECO:0007669"/>
    <property type="project" value="UniProtKB-UniRule"/>
</dbReference>
<dbReference type="PIRSF" id="PIRSF001123">
    <property type="entry name" value="PepA_GA"/>
    <property type="match status" value="1"/>
</dbReference>
<comment type="cofactor">
    <cofactor evidence="8">
        <name>a divalent metal cation</name>
        <dbReference type="ChEBI" id="CHEBI:60240"/>
    </cofactor>
    <text evidence="8">Binds 2 divalent metal cations per subunit.</text>
</comment>
<organism evidence="9 10">
    <name type="scientific">Thermus arciformis</name>
    <dbReference type="NCBI Taxonomy" id="482827"/>
    <lineage>
        <taxon>Bacteria</taxon>
        <taxon>Thermotogati</taxon>
        <taxon>Deinococcota</taxon>
        <taxon>Deinococci</taxon>
        <taxon>Thermales</taxon>
        <taxon>Thermaceae</taxon>
        <taxon>Thermus</taxon>
    </lineage>
</organism>
<dbReference type="Gene3D" id="3.40.630.10">
    <property type="entry name" value="Zn peptidases"/>
    <property type="match status" value="1"/>
</dbReference>
<evidence type="ECO:0000256" key="7">
    <source>
        <dbReference type="PIRSR" id="PIRSR001123-1"/>
    </source>
</evidence>
<dbReference type="SUPFAM" id="SSF53187">
    <property type="entry name" value="Zn-dependent exopeptidases"/>
    <property type="match status" value="1"/>
</dbReference>
<dbReference type="PANTHER" id="PTHR32481">
    <property type="entry name" value="AMINOPEPTIDASE"/>
    <property type="match status" value="1"/>
</dbReference>
<dbReference type="RefSeq" id="WP_093007149.1">
    <property type="nucleotide sequence ID" value="NZ_FNBC01000015.1"/>
</dbReference>
<feature type="binding site" evidence="8">
    <location>
        <position position="177"/>
    </location>
    <ligand>
        <name>Zn(2+)</name>
        <dbReference type="ChEBI" id="CHEBI:29105"/>
        <label>2</label>
    </ligand>
</feature>
<evidence type="ECO:0000313" key="10">
    <source>
        <dbReference type="Proteomes" id="UP000199446"/>
    </source>
</evidence>